<organism evidence="1 2">
    <name type="scientific">Flavobacterium segetis</name>
    <dbReference type="NCBI Taxonomy" id="271157"/>
    <lineage>
        <taxon>Bacteria</taxon>
        <taxon>Pseudomonadati</taxon>
        <taxon>Bacteroidota</taxon>
        <taxon>Flavobacteriia</taxon>
        <taxon>Flavobacteriales</taxon>
        <taxon>Flavobacteriaceae</taxon>
        <taxon>Flavobacterium</taxon>
    </lineage>
</organism>
<dbReference type="EMBL" id="FQWE01000002">
    <property type="protein sequence ID" value="SHF89056.1"/>
    <property type="molecule type" value="Genomic_DNA"/>
</dbReference>
<evidence type="ECO:0000313" key="1">
    <source>
        <dbReference type="EMBL" id="SHF89056.1"/>
    </source>
</evidence>
<accession>A0A1M5FC48</accession>
<proteinExistence type="predicted"/>
<keyword evidence="2" id="KW-1185">Reference proteome</keyword>
<dbReference type="Pfam" id="PF19765">
    <property type="entry name" value="DUF6252"/>
    <property type="match status" value="1"/>
</dbReference>
<gene>
    <name evidence="1" type="ORF">SAMN05444396_102278</name>
</gene>
<evidence type="ECO:0000313" key="2">
    <source>
        <dbReference type="Proteomes" id="UP000184036"/>
    </source>
</evidence>
<dbReference type="AlphaFoldDB" id="A0A1M5FC48"/>
<dbReference type="OrthoDB" id="1448607at2"/>
<dbReference type="RefSeq" id="WP_072988399.1">
    <property type="nucleotide sequence ID" value="NZ_FQWE01000002.1"/>
</dbReference>
<dbReference type="InterPro" id="IPR046219">
    <property type="entry name" value="DUF6252"/>
</dbReference>
<sequence>MRRFILLTVTLFSLLSCEEDIKFSSPSVQGLKNDVFWRATNSKVSILSDGTFLLEAYTATETLTLQTTSIIEQSYILGTTVNNTAVFVRNESGKVIRYITGNEIGNGQITIVEYDEINKTISGNFKCNVKNIDVDASSESNVNFQQGVFYKVPISVSIP</sequence>
<reference evidence="2" key="1">
    <citation type="submission" date="2016-11" db="EMBL/GenBank/DDBJ databases">
        <authorList>
            <person name="Varghese N."/>
            <person name="Submissions S."/>
        </authorList>
    </citation>
    <scope>NUCLEOTIDE SEQUENCE [LARGE SCALE GENOMIC DNA]</scope>
    <source>
        <strain evidence="2">DSM 19741</strain>
    </source>
</reference>
<protein>
    <submittedName>
        <fullName evidence="1">Uncharacterized protein</fullName>
    </submittedName>
</protein>
<dbReference type="Proteomes" id="UP000184036">
    <property type="component" value="Unassembled WGS sequence"/>
</dbReference>
<dbReference type="STRING" id="271157.SAMN05444396_102278"/>
<name>A0A1M5FC48_9FLAO</name>
<dbReference type="PROSITE" id="PS51257">
    <property type="entry name" value="PROKAR_LIPOPROTEIN"/>
    <property type="match status" value="1"/>
</dbReference>